<accession>A0A8X6U102</accession>
<proteinExistence type="predicted"/>
<dbReference type="Proteomes" id="UP000887013">
    <property type="component" value="Unassembled WGS sequence"/>
</dbReference>
<sequence length="137" mass="15531">MVGPAREQVIEHIEFLILFAIVVTSTIVIPCPRRHTGRPIVESAADDYCFPQGGTESPYQIKPPCLHDPALDLGLHLVAVAVQRTEDSKAKSAADEHYLQLYKEEHCITWFTLLKICLIDLLLQARIDHSCSRRQLW</sequence>
<keyword evidence="1" id="KW-0812">Transmembrane</keyword>
<name>A0A8X6U102_NEPPI</name>
<feature type="transmembrane region" description="Helical" evidence="1">
    <location>
        <begin position="12"/>
        <end position="31"/>
    </location>
</feature>
<dbReference type="AlphaFoldDB" id="A0A8X6U102"/>
<keyword evidence="1" id="KW-0472">Membrane</keyword>
<gene>
    <name evidence="2" type="ORF">NPIL_371631</name>
</gene>
<evidence type="ECO:0000313" key="3">
    <source>
        <dbReference type="Proteomes" id="UP000887013"/>
    </source>
</evidence>
<evidence type="ECO:0000313" key="2">
    <source>
        <dbReference type="EMBL" id="GFT68851.1"/>
    </source>
</evidence>
<protein>
    <submittedName>
        <fullName evidence="2">Uncharacterized protein</fullName>
    </submittedName>
</protein>
<comment type="caution">
    <text evidence="2">The sequence shown here is derived from an EMBL/GenBank/DDBJ whole genome shotgun (WGS) entry which is preliminary data.</text>
</comment>
<keyword evidence="3" id="KW-1185">Reference proteome</keyword>
<evidence type="ECO:0000256" key="1">
    <source>
        <dbReference type="SAM" id="Phobius"/>
    </source>
</evidence>
<dbReference type="EMBL" id="BMAW01020576">
    <property type="protein sequence ID" value="GFT68851.1"/>
    <property type="molecule type" value="Genomic_DNA"/>
</dbReference>
<organism evidence="2 3">
    <name type="scientific">Nephila pilipes</name>
    <name type="common">Giant wood spider</name>
    <name type="synonym">Nephila maculata</name>
    <dbReference type="NCBI Taxonomy" id="299642"/>
    <lineage>
        <taxon>Eukaryota</taxon>
        <taxon>Metazoa</taxon>
        <taxon>Ecdysozoa</taxon>
        <taxon>Arthropoda</taxon>
        <taxon>Chelicerata</taxon>
        <taxon>Arachnida</taxon>
        <taxon>Araneae</taxon>
        <taxon>Araneomorphae</taxon>
        <taxon>Entelegynae</taxon>
        <taxon>Araneoidea</taxon>
        <taxon>Nephilidae</taxon>
        <taxon>Nephila</taxon>
    </lineage>
</organism>
<reference evidence="2" key="1">
    <citation type="submission" date="2020-08" db="EMBL/GenBank/DDBJ databases">
        <title>Multicomponent nature underlies the extraordinary mechanical properties of spider dragline silk.</title>
        <authorList>
            <person name="Kono N."/>
            <person name="Nakamura H."/>
            <person name="Mori M."/>
            <person name="Yoshida Y."/>
            <person name="Ohtoshi R."/>
            <person name="Malay A.D."/>
            <person name="Moran D.A.P."/>
            <person name="Tomita M."/>
            <person name="Numata K."/>
            <person name="Arakawa K."/>
        </authorList>
    </citation>
    <scope>NUCLEOTIDE SEQUENCE</scope>
</reference>
<keyword evidence="1" id="KW-1133">Transmembrane helix</keyword>